<dbReference type="OrthoDB" id="59577at2157"/>
<dbReference type="PANTHER" id="PTHR36842:SF1">
    <property type="entry name" value="PROTEIN TOLB"/>
    <property type="match status" value="1"/>
</dbReference>
<name>A0A2V2N743_9EURY</name>
<dbReference type="CDD" id="cd00146">
    <property type="entry name" value="PKD"/>
    <property type="match status" value="3"/>
</dbReference>
<feature type="domain" description="PKD" evidence="1">
    <location>
        <begin position="646"/>
        <end position="738"/>
    </location>
</feature>
<dbReference type="Proteomes" id="UP000245934">
    <property type="component" value="Unassembled WGS sequence"/>
</dbReference>
<dbReference type="SMART" id="SM00089">
    <property type="entry name" value="PKD"/>
    <property type="match status" value="3"/>
</dbReference>
<proteinExistence type="predicted"/>
<dbReference type="Gene3D" id="2.120.10.30">
    <property type="entry name" value="TolB, C-terminal domain"/>
    <property type="match status" value="1"/>
</dbReference>
<accession>A0A2V2N743</accession>
<evidence type="ECO:0000313" key="3">
    <source>
        <dbReference type="Proteomes" id="UP000245934"/>
    </source>
</evidence>
<dbReference type="SUPFAM" id="SSF49299">
    <property type="entry name" value="PKD domain"/>
    <property type="match status" value="3"/>
</dbReference>
<protein>
    <recommendedName>
        <fullName evidence="1">PKD domain-containing protein</fullName>
    </recommendedName>
</protein>
<sequence length="1109" mass="122084">MRFAIQSMAVLLLLLLVPCLADDEGVDFEPVVSFSAEELIAQAPGIEEQMCFDSVYDWDPRVDGQYITWTQYEGQGKVWFYDMKSGNRGMVANILSDQNNPDVSDGIIVWDDNRHGNSDIYYYNIEMHKEDPVCVDTTNKFRPAISHDMVVYEDFGNDDIRDIAFTKIGSTGTPAYINANDKDKANPDIEGEWIVYQQLDDNNNDWNIYLYNYDTQKTIQVTRDINIQQNPRISEDYVVWEDNRNGKWDIFMYNIKKDMTTAVTFDDYDDVEPAVSGSKIVWTRYDQEQNSDIYMVDLSIPKTYAVCVGPGNQIRPDISVDKIVWQDDRFGNWDIFLYTLEPTTPFTPYQFYGPVTFNYLPAPIGTNIIAKIDGVTKDSITTTQEGYYGGEGSMADQLTVDILQADIGRQITFWSEGIQGSPSITVTGDGSMLEQPLNFVYAQPLGNLYFYGAVSIDGQPAAKGTVLKAVIDGVVRGSYEITQSGQYGGQYDTDPALTVPITVNDVGKHVTFMEGEYTADQTFQITSGGRFQQDLTITTIPPMNPYEFYGYVQIEGQSAPIGTVIEAKIDGKTVTTYVTRYSGSYGAPGQNPDDPRLIVPVTEADAGKTISFWMGTLQAGTNQVITRGGERILRKDLYFSSSPQFINADFTASPRSGPAPLTVQFTDLSTGNPTMWNWDFGDGGIIPADANASCVDGDCINIANPRHTYAKEGTYTVTLTASSQFGSDTETKQAFITVGQVTPTINADFTAAPRSGVAPLTVQFTDLSTGNPTMWYWNFGDGGIIPADANASCVDGDCINIANPRHTYAKEGTYTVTLTASNSYGSDTETKQAFITVGQVTPTINADFTASPKSGAVPLAVQFTDLSTGNPTMWYWNFGDGGIIPADANASCVNGDCINIANPRHTYVKDGTYTVTLTASNQFGSDTETKSGYISVGSSPIPSDSIPIYPGWNFVSVPKKLAPGKDTAAIFSHIQVDGHSIFQYDAGTGQWMTLSASSQLKPLDAVWIYSRTANSVPLTYDTDPLTTPPTKELRKGWNAIGFTGLESLEAKFTLLSVQDKWINCLGFSEEKQQYDEMIIKGRNDDARLYPFNGYWLFMSDVGTLAAISA</sequence>
<dbReference type="PANTHER" id="PTHR36842">
    <property type="entry name" value="PROTEIN TOLB HOMOLOG"/>
    <property type="match status" value="1"/>
</dbReference>
<keyword evidence="3" id="KW-1185">Reference proteome</keyword>
<dbReference type="InterPro" id="IPR013783">
    <property type="entry name" value="Ig-like_fold"/>
</dbReference>
<comment type="caution">
    <text evidence="2">The sequence shown here is derived from an EMBL/GenBank/DDBJ whole genome shotgun (WGS) entry which is preliminary data.</text>
</comment>
<dbReference type="AlphaFoldDB" id="A0A2V2N743"/>
<dbReference type="InterPro" id="IPR027618">
    <property type="entry name" value="Beta_prop_Msarc"/>
</dbReference>
<dbReference type="GeneID" id="97608943"/>
<dbReference type="RefSeq" id="WP_109941830.1">
    <property type="nucleotide sequence ID" value="NZ_CP176366.1"/>
</dbReference>
<dbReference type="NCBIfam" id="TIGR04275">
    <property type="entry name" value="beta_prop_Msarc"/>
    <property type="match status" value="4"/>
</dbReference>
<feature type="domain" description="PKD" evidence="1">
    <location>
        <begin position="844"/>
        <end position="941"/>
    </location>
</feature>
<dbReference type="InterPro" id="IPR011042">
    <property type="entry name" value="6-blade_b-propeller_TolB-like"/>
</dbReference>
<dbReference type="InterPro" id="IPR022409">
    <property type="entry name" value="PKD/Chitinase_dom"/>
</dbReference>
<feature type="domain" description="PKD" evidence="1">
    <location>
        <begin position="745"/>
        <end position="837"/>
    </location>
</feature>
<dbReference type="EMBL" id="QGMZ01000038">
    <property type="protein sequence ID" value="PWR71093.1"/>
    <property type="molecule type" value="Genomic_DNA"/>
</dbReference>
<evidence type="ECO:0000259" key="1">
    <source>
        <dbReference type="PROSITE" id="PS50093"/>
    </source>
</evidence>
<organism evidence="2 3">
    <name type="scientific">Methanospirillum stamsii</name>
    <dbReference type="NCBI Taxonomy" id="1277351"/>
    <lineage>
        <taxon>Archaea</taxon>
        <taxon>Methanobacteriati</taxon>
        <taxon>Methanobacteriota</taxon>
        <taxon>Stenosarchaea group</taxon>
        <taxon>Methanomicrobia</taxon>
        <taxon>Methanomicrobiales</taxon>
        <taxon>Methanospirillaceae</taxon>
        <taxon>Methanospirillum</taxon>
    </lineage>
</organism>
<dbReference type="FunFam" id="2.60.40.10:FF:000270">
    <property type="entry name" value="Cell surface protein"/>
    <property type="match status" value="3"/>
</dbReference>
<dbReference type="PROSITE" id="PS50093">
    <property type="entry name" value="PKD"/>
    <property type="match status" value="3"/>
</dbReference>
<evidence type="ECO:0000313" key="2">
    <source>
        <dbReference type="EMBL" id="PWR71093.1"/>
    </source>
</evidence>
<dbReference type="InterPro" id="IPR000601">
    <property type="entry name" value="PKD_dom"/>
</dbReference>
<dbReference type="Pfam" id="PF18911">
    <property type="entry name" value="PKD_4"/>
    <property type="match status" value="3"/>
</dbReference>
<dbReference type="Gene3D" id="2.60.40.10">
    <property type="entry name" value="Immunoglobulins"/>
    <property type="match status" value="3"/>
</dbReference>
<dbReference type="SUPFAM" id="SSF69304">
    <property type="entry name" value="Tricorn protease N-terminal domain"/>
    <property type="match status" value="2"/>
</dbReference>
<dbReference type="InterPro" id="IPR035986">
    <property type="entry name" value="PKD_dom_sf"/>
</dbReference>
<gene>
    <name evidence="2" type="ORF">DLD82_14445</name>
</gene>
<reference evidence="2 3" key="1">
    <citation type="submission" date="2018-05" db="EMBL/GenBank/DDBJ databases">
        <title>Draft genome of Methanospirillum stamsii Pt1.</title>
        <authorList>
            <person name="Dueholm M.S."/>
            <person name="Nielsen P.H."/>
            <person name="Bakmann L.F."/>
            <person name="Otzen D.E."/>
        </authorList>
    </citation>
    <scope>NUCLEOTIDE SEQUENCE [LARGE SCALE GENOMIC DNA]</scope>
    <source>
        <strain evidence="2 3">Pt1</strain>
    </source>
</reference>